<dbReference type="PANTHER" id="PTHR46208:SF1">
    <property type="entry name" value="MITOCHONDRIAL IMPORT RECEPTOR SUBUNIT TOM70"/>
    <property type="match status" value="1"/>
</dbReference>
<name>A0ABW6D9J6_9BACT</name>
<evidence type="ECO:0000256" key="4">
    <source>
        <dbReference type="ARBA" id="ARBA00022803"/>
    </source>
</evidence>
<dbReference type="EMBL" id="JBBKXZ010000001">
    <property type="protein sequence ID" value="MFD3393597.1"/>
    <property type="molecule type" value="Genomic_DNA"/>
</dbReference>
<keyword evidence="4 8" id="KW-0802">TPR repeat</keyword>
<evidence type="ECO:0000256" key="5">
    <source>
        <dbReference type="ARBA" id="ARBA00022989"/>
    </source>
</evidence>
<keyword evidence="2" id="KW-0812">Transmembrane</keyword>
<dbReference type="RefSeq" id="WP_377982368.1">
    <property type="nucleotide sequence ID" value="NZ_JBBKXZ010000001.1"/>
</dbReference>
<gene>
    <name evidence="9" type="ORF">U0R10_03080</name>
</gene>
<keyword evidence="10" id="KW-1185">Reference proteome</keyword>
<protein>
    <submittedName>
        <fullName evidence="9">Tetratricopeptide repeat protein</fullName>
    </submittedName>
</protein>
<evidence type="ECO:0000256" key="1">
    <source>
        <dbReference type="ARBA" id="ARBA00004167"/>
    </source>
</evidence>
<evidence type="ECO:0000313" key="10">
    <source>
        <dbReference type="Proteomes" id="UP001598138"/>
    </source>
</evidence>
<dbReference type="SUPFAM" id="SSF48452">
    <property type="entry name" value="TPR-like"/>
    <property type="match status" value="2"/>
</dbReference>
<dbReference type="PROSITE" id="PS50005">
    <property type="entry name" value="TPR"/>
    <property type="match status" value="2"/>
</dbReference>
<evidence type="ECO:0000256" key="8">
    <source>
        <dbReference type="PROSITE-ProRule" id="PRU00339"/>
    </source>
</evidence>
<comment type="subcellular location">
    <subcellularLocation>
        <location evidence="1">Membrane</location>
        <topology evidence="1">Single-pass membrane protein</topology>
    </subcellularLocation>
</comment>
<keyword evidence="6" id="KW-0472">Membrane</keyword>
<dbReference type="PANTHER" id="PTHR46208">
    <property type="entry name" value="MITOCHONDRIAL IMPORT RECEPTOR SUBUNIT TOM70"/>
    <property type="match status" value="1"/>
</dbReference>
<accession>A0ABW6D9J6</accession>
<proteinExistence type="inferred from homology"/>
<keyword evidence="3" id="KW-0677">Repeat</keyword>
<dbReference type="PROSITE" id="PS51257">
    <property type="entry name" value="PROKAR_LIPOPROTEIN"/>
    <property type="match status" value="1"/>
</dbReference>
<evidence type="ECO:0000313" key="9">
    <source>
        <dbReference type="EMBL" id="MFD3393597.1"/>
    </source>
</evidence>
<evidence type="ECO:0000256" key="2">
    <source>
        <dbReference type="ARBA" id="ARBA00022692"/>
    </source>
</evidence>
<organism evidence="9 10">
    <name type="scientific">Aquirufa avitistagni</name>
    <dbReference type="NCBI Taxonomy" id="3104728"/>
    <lineage>
        <taxon>Bacteria</taxon>
        <taxon>Pseudomonadati</taxon>
        <taxon>Bacteroidota</taxon>
        <taxon>Cytophagia</taxon>
        <taxon>Cytophagales</taxon>
        <taxon>Flectobacillaceae</taxon>
        <taxon>Aquirufa</taxon>
    </lineage>
</organism>
<reference evidence="9 10" key="1">
    <citation type="submission" date="2024-03" db="EMBL/GenBank/DDBJ databases">
        <title>Aquirufa genome sequencing.</title>
        <authorList>
            <person name="Pitt A."/>
            <person name="Hahn M.W."/>
        </authorList>
    </citation>
    <scope>NUCLEOTIDE SEQUENCE [LARGE SCALE GENOMIC DNA]</scope>
    <source>
        <strain evidence="9 10">OSTEICH-129V</strain>
    </source>
</reference>
<dbReference type="Proteomes" id="UP001598138">
    <property type="component" value="Unassembled WGS sequence"/>
</dbReference>
<comment type="caution">
    <text evidence="9">The sequence shown here is derived from an EMBL/GenBank/DDBJ whole genome shotgun (WGS) entry which is preliminary data.</text>
</comment>
<dbReference type="Pfam" id="PF00515">
    <property type="entry name" value="TPR_1"/>
    <property type="match status" value="1"/>
</dbReference>
<dbReference type="SMART" id="SM00028">
    <property type="entry name" value="TPR"/>
    <property type="match status" value="6"/>
</dbReference>
<dbReference type="Gene3D" id="1.25.40.10">
    <property type="entry name" value="Tetratricopeptide repeat domain"/>
    <property type="match status" value="2"/>
</dbReference>
<feature type="repeat" description="TPR" evidence="8">
    <location>
        <begin position="195"/>
        <end position="228"/>
    </location>
</feature>
<evidence type="ECO:0000256" key="6">
    <source>
        <dbReference type="ARBA" id="ARBA00023136"/>
    </source>
</evidence>
<dbReference type="InterPro" id="IPR011990">
    <property type="entry name" value="TPR-like_helical_dom_sf"/>
</dbReference>
<evidence type="ECO:0000256" key="3">
    <source>
        <dbReference type="ARBA" id="ARBA00022737"/>
    </source>
</evidence>
<sequence length="245" mass="28824">MRYLVLCMFAILTVSCQSDTSKKEASDFFLRGNAKYKEKEYFESIKWYNESIEKQEVFPDAYYNRGLVYQHLEKHDEALEDFTKAFAQDSKFAPALFKLAETLQTLEKYDLALTESAKLVKNFPDSAANWTLHGNIQMQKEMWNESMVSYDRALAIDSLSVETMINQGVVFQELNQLDLAEKMFKRALRQGKYQDLIYNNLGYVEIQRMHWELAKQYVQKALAVDPKNPLYVKNWERIQKKSLLE</sequence>
<evidence type="ECO:0000256" key="7">
    <source>
        <dbReference type="ARBA" id="ARBA00038030"/>
    </source>
</evidence>
<keyword evidence="5" id="KW-1133">Transmembrane helix</keyword>
<dbReference type="Pfam" id="PF13174">
    <property type="entry name" value="TPR_6"/>
    <property type="match status" value="1"/>
</dbReference>
<dbReference type="InterPro" id="IPR019734">
    <property type="entry name" value="TPR_rpt"/>
</dbReference>
<comment type="similarity">
    <text evidence="7">Belongs to the Tom70 family.</text>
</comment>
<feature type="repeat" description="TPR" evidence="8">
    <location>
        <begin position="59"/>
        <end position="92"/>
    </location>
</feature>